<reference evidence="2 3" key="1">
    <citation type="submission" date="2016-10" db="EMBL/GenBank/DDBJ databases">
        <authorList>
            <person name="de Groot N.N."/>
        </authorList>
    </citation>
    <scope>NUCLEOTIDE SEQUENCE [LARGE SCALE GENOMIC DNA]</scope>
    <source>
        <strain evidence="2 3">DSM 2872</strain>
    </source>
</reference>
<dbReference type="GO" id="GO:0009401">
    <property type="term" value="P:phosphoenolpyruvate-dependent sugar phosphotransferase system"/>
    <property type="evidence" value="ECO:0007669"/>
    <property type="project" value="TreeGrafter"/>
</dbReference>
<dbReference type="Pfam" id="PF08013">
    <property type="entry name" value="GatZ_KbaZ-like"/>
    <property type="match status" value="1"/>
</dbReference>
<comment type="pathway">
    <text evidence="1">Carbohydrate metabolism.</text>
</comment>
<dbReference type="InterPro" id="IPR012062">
    <property type="entry name" value="GatZ/KbaZ-like"/>
</dbReference>
<dbReference type="InterPro" id="IPR013785">
    <property type="entry name" value="Aldolase_TIM"/>
</dbReference>
<accession>A0A1H4A787</accession>
<gene>
    <name evidence="2" type="ORF">SAMN05660648_02768</name>
</gene>
<dbReference type="EMBL" id="FNQG01000014">
    <property type="protein sequence ID" value="SEA31760.1"/>
    <property type="molecule type" value="Genomic_DNA"/>
</dbReference>
<dbReference type="PANTHER" id="PTHR32502">
    <property type="entry name" value="N-ACETYLGALACTOSAMINE PERMEASE II COMPONENT-RELATED"/>
    <property type="match status" value="1"/>
</dbReference>
<dbReference type="PANTHER" id="PTHR32502:SF2">
    <property type="entry name" value="D-TAGATOSE-1,6-BISPHOSPHATE ALDOLASE SUBUNIT KBAZ"/>
    <property type="match status" value="1"/>
</dbReference>
<name>A0A1H4A787_SELRU</name>
<evidence type="ECO:0000313" key="3">
    <source>
        <dbReference type="Proteomes" id="UP000183469"/>
    </source>
</evidence>
<evidence type="ECO:0000256" key="1">
    <source>
        <dbReference type="ARBA" id="ARBA00005007"/>
    </source>
</evidence>
<organism evidence="2 3">
    <name type="scientific">Selenomonas ruminantium</name>
    <dbReference type="NCBI Taxonomy" id="971"/>
    <lineage>
        <taxon>Bacteria</taxon>
        <taxon>Bacillati</taxon>
        <taxon>Bacillota</taxon>
        <taxon>Negativicutes</taxon>
        <taxon>Selenomonadales</taxon>
        <taxon>Selenomonadaceae</taxon>
        <taxon>Selenomonas</taxon>
    </lineage>
</organism>
<dbReference type="Gene3D" id="3.20.20.70">
    <property type="entry name" value="Aldolase class I"/>
    <property type="match status" value="1"/>
</dbReference>
<dbReference type="SUPFAM" id="SSF51569">
    <property type="entry name" value="Aldolase"/>
    <property type="match status" value="1"/>
</dbReference>
<dbReference type="InterPro" id="IPR050303">
    <property type="entry name" value="GatZ_KbaZ_carbometab"/>
</dbReference>
<dbReference type="RefSeq" id="WP_081350101.1">
    <property type="nucleotide sequence ID" value="NZ_FNQG01000014.1"/>
</dbReference>
<dbReference type="Proteomes" id="UP000183469">
    <property type="component" value="Unassembled WGS sequence"/>
</dbReference>
<dbReference type="Gene3D" id="1.10.400.20">
    <property type="entry name" value="putative tagatose 6-phosphate kinase domain like"/>
    <property type="match status" value="1"/>
</dbReference>
<dbReference type="AlphaFoldDB" id="A0A1H4A787"/>
<dbReference type="OrthoDB" id="1672942at2"/>
<feature type="non-terminal residue" evidence="2">
    <location>
        <position position="1"/>
    </location>
</feature>
<evidence type="ECO:0000313" key="2">
    <source>
        <dbReference type="EMBL" id="SEA31760.1"/>
    </source>
</evidence>
<sequence>TGLPKERLILGGDHLGPLTFAHYEEGKAMSEASELIRQYVLAGFTKIHIDTSMKVASDDPKARLENETIARRGAQLAKVAEDAYKELKMLNSAAPHPVYIIGSEVPVPGGAQDAVDNGVQVTRPADFKATVKAFRQAYKEAGIMEAWEHVMAVVVQPGVEEKDSGCTEYVRSKATELMASIKEYPSLIFEGHSTDYQTKFKLREMVEDGVAILKVGPGLTQAMREGLFALAYAEKEMLKDNPAQQSYFMETLDKKMQENPKYFSHHYHGSPGEIAYKRKYSFSDRCRYYLGDKDVSAAMEKLFDNFKDGVPLGLLDQFMPIQYTKVRIGSLCNSPKELIMDRITNCIDEYLYGTRQEKLG</sequence>
<dbReference type="GO" id="GO:0005975">
    <property type="term" value="P:carbohydrate metabolic process"/>
    <property type="evidence" value="ECO:0007669"/>
    <property type="project" value="InterPro"/>
</dbReference>
<protein>
    <submittedName>
        <fullName evidence="2">D-tagatose-1,6-bisphosphate aldolase subunit GatZ/KbaZ</fullName>
    </submittedName>
</protein>
<dbReference type="GO" id="GO:0005886">
    <property type="term" value="C:plasma membrane"/>
    <property type="evidence" value="ECO:0007669"/>
    <property type="project" value="TreeGrafter"/>
</dbReference>
<proteinExistence type="predicted"/>